<accession>A0A1H3DCV2</accession>
<dbReference type="RefSeq" id="WP_091289425.1">
    <property type="nucleotide sequence ID" value="NZ_FNON01000003.1"/>
</dbReference>
<keyword evidence="3" id="KW-1185">Reference proteome</keyword>
<reference evidence="2 3" key="1">
    <citation type="submission" date="2016-10" db="EMBL/GenBank/DDBJ databases">
        <authorList>
            <person name="de Groot N.N."/>
        </authorList>
    </citation>
    <scope>NUCLEOTIDE SEQUENCE [LARGE SCALE GENOMIC DNA]</scope>
    <source>
        <strain evidence="2 3">CPCC 202699</strain>
    </source>
</reference>
<dbReference type="OrthoDB" id="5198389at2"/>
<dbReference type="Proteomes" id="UP000199515">
    <property type="component" value="Unassembled WGS sequence"/>
</dbReference>
<keyword evidence="1" id="KW-1133">Transmembrane helix</keyword>
<name>A0A1H3DCV2_9PSEU</name>
<feature type="transmembrane region" description="Helical" evidence="1">
    <location>
        <begin position="6"/>
        <end position="25"/>
    </location>
</feature>
<organism evidence="2 3">
    <name type="scientific">Amycolatopsis xylanica</name>
    <dbReference type="NCBI Taxonomy" id="589385"/>
    <lineage>
        <taxon>Bacteria</taxon>
        <taxon>Bacillati</taxon>
        <taxon>Actinomycetota</taxon>
        <taxon>Actinomycetes</taxon>
        <taxon>Pseudonocardiales</taxon>
        <taxon>Pseudonocardiaceae</taxon>
        <taxon>Amycolatopsis</taxon>
    </lineage>
</organism>
<proteinExistence type="predicted"/>
<keyword evidence="1" id="KW-0812">Transmembrane</keyword>
<evidence type="ECO:0000256" key="1">
    <source>
        <dbReference type="SAM" id="Phobius"/>
    </source>
</evidence>
<dbReference type="AlphaFoldDB" id="A0A1H3DCV2"/>
<gene>
    <name evidence="2" type="ORF">SAMN05421504_103341</name>
</gene>
<dbReference type="EMBL" id="FNON01000003">
    <property type="protein sequence ID" value="SDX64211.1"/>
    <property type="molecule type" value="Genomic_DNA"/>
</dbReference>
<protein>
    <submittedName>
        <fullName evidence="2">Uncharacterized protein</fullName>
    </submittedName>
</protein>
<evidence type="ECO:0000313" key="3">
    <source>
        <dbReference type="Proteomes" id="UP000199515"/>
    </source>
</evidence>
<sequence>MAIAANLALYAVVVVTPTAATWAILKLPGLIEKKRANRRIPEPSVEQLAADLRRVHRLLADYGPGIPAARRLSARQAYDALLVQACAAVRVKHHLDDLPEGMEREIERLTVAESLRKAGLRLTDS</sequence>
<keyword evidence="1" id="KW-0472">Membrane</keyword>
<evidence type="ECO:0000313" key="2">
    <source>
        <dbReference type="EMBL" id="SDX64211.1"/>
    </source>
</evidence>